<dbReference type="GO" id="GO:0016788">
    <property type="term" value="F:hydrolase activity, acting on ester bonds"/>
    <property type="evidence" value="ECO:0007669"/>
    <property type="project" value="InterPro"/>
</dbReference>
<organism evidence="5 6">
    <name type="scientific">Clostridium manihotivorum</name>
    <dbReference type="NCBI Taxonomy" id="2320868"/>
    <lineage>
        <taxon>Bacteria</taxon>
        <taxon>Bacillati</taxon>
        <taxon>Bacillota</taxon>
        <taxon>Clostridia</taxon>
        <taxon>Eubacteriales</taxon>
        <taxon>Clostridiaceae</taxon>
        <taxon>Clostridium</taxon>
    </lineage>
</organism>
<comment type="similarity">
    <text evidence="2">Belongs to the 5'-nucleotidase family.</text>
</comment>
<dbReference type="InterPro" id="IPR004843">
    <property type="entry name" value="Calcineurin-like_PHP"/>
</dbReference>
<dbReference type="InterPro" id="IPR006146">
    <property type="entry name" value="5'-Nucleotdase_CS"/>
</dbReference>
<dbReference type="GO" id="GO:0009166">
    <property type="term" value="P:nucleotide catabolic process"/>
    <property type="evidence" value="ECO:0007669"/>
    <property type="project" value="InterPro"/>
</dbReference>
<dbReference type="OrthoDB" id="9800780at2"/>
<dbReference type="GO" id="GO:0000166">
    <property type="term" value="F:nucleotide binding"/>
    <property type="evidence" value="ECO:0007669"/>
    <property type="project" value="UniProtKB-KW"/>
</dbReference>
<proteinExistence type="inferred from homology"/>
<dbReference type="Pfam" id="PF02872">
    <property type="entry name" value="5_nucleotid_C"/>
    <property type="match status" value="1"/>
</dbReference>
<accession>A0A410DWL0</accession>
<name>A0A410DWL0_9CLOT</name>
<dbReference type="SUPFAM" id="SSF56300">
    <property type="entry name" value="Metallo-dependent phosphatases"/>
    <property type="match status" value="1"/>
</dbReference>
<dbReference type="Pfam" id="PF00149">
    <property type="entry name" value="Metallophos"/>
    <property type="match status" value="1"/>
</dbReference>
<dbReference type="Proteomes" id="UP000286268">
    <property type="component" value="Chromosome"/>
</dbReference>
<evidence type="ECO:0000259" key="4">
    <source>
        <dbReference type="Pfam" id="PF02872"/>
    </source>
</evidence>
<dbReference type="InterPro" id="IPR029052">
    <property type="entry name" value="Metallo-depent_PP-like"/>
</dbReference>
<dbReference type="RefSeq" id="WP_128214188.1">
    <property type="nucleotide sequence ID" value="NZ_CP025746.1"/>
</dbReference>
<keyword evidence="1" id="KW-0732">Signal</keyword>
<keyword evidence="2" id="KW-0547">Nucleotide-binding</keyword>
<evidence type="ECO:0000256" key="2">
    <source>
        <dbReference type="RuleBase" id="RU362119"/>
    </source>
</evidence>
<dbReference type="Gene3D" id="3.90.780.10">
    <property type="entry name" value="5'-Nucleotidase, C-terminal domain"/>
    <property type="match status" value="1"/>
</dbReference>
<dbReference type="SUPFAM" id="SSF55816">
    <property type="entry name" value="5'-nucleotidase (syn. UDP-sugar hydrolase), C-terminal domain"/>
    <property type="match status" value="1"/>
</dbReference>
<dbReference type="CDD" id="cd00845">
    <property type="entry name" value="MPP_UshA_N_like"/>
    <property type="match status" value="1"/>
</dbReference>
<evidence type="ECO:0000256" key="1">
    <source>
        <dbReference type="ARBA" id="ARBA00022729"/>
    </source>
</evidence>
<dbReference type="GO" id="GO:0046872">
    <property type="term" value="F:metal ion binding"/>
    <property type="evidence" value="ECO:0007669"/>
    <property type="project" value="InterPro"/>
</dbReference>
<keyword evidence="6" id="KW-1185">Reference proteome</keyword>
<evidence type="ECO:0000313" key="6">
    <source>
        <dbReference type="Proteomes" id="UP000286268"/>
    </source>
</evidence>
<dbReference type="InterPro" id="IPR008334">
    <property type="entry name" value="5'-Nucleotdase_C"/>
</dbReference>
<evidence type="ECO:0000259" key="3">
    <source>
        <dbReference type="Pfam" id="PF00149"/>
    </source>
</evidence>
<evidence type="ECO:0000313" key="5">
    <source>
        <dbReference type="EMBL" id="QAA33465.1"/>
    </source>
</evidence>
<dbReference type="InterPro" id="IPR006179">
    <property type="entry name" value="5_nucleotidase/apyrase"/>
</dbReference>
<dbReference type="Gene3D" id="3.60.21.10">
    <property type="match status" value="1"/>
</dbReference>
<protein>
    <submittedName>
        <fullName evidence="5">Bifunctional metallophosphatase/5'-nucleotidase</fullName>
    </submittedName>
</protein>
<dbReference type="PANTHER" id="PTHR11575">
    <property type="entry name" value="5'-NUCLEOTIDASE-RELATED"/>
    <property type="match status" value="1"/>
</dbReference>
<dbReference type="EMBL" id="CP025746">
    <property type="protein sequence ID" value="QAA33465.1"/>
    <property type="molecule type" value="Genomic_DNA"/>
</dbReference>
<gene>
    <name evidence="5" type="ORF">C1I91_18435</name>
</gene>
<sequence length="458" mass="51434">MRLNILHTNDIHSNFDNFAKAVSKINELKDENTLVLDAGDYADFKRMELQGTNGLAAVELLEAAGYDAIAIGNNEFFNGVDTLNYMATNSKVPFLTCNLYTLDNKDILGANKSIILEKNNIKILLIGAAPDIAPFNELCGFKLKNYIEVINEELEINNGKYDICILLSHLGMDKDREVAEKIEKVNVIIGGHFHILMNEPEVVNNTIIFTSGCFAEHLGVLKLEVDSNGVKLIDGENIAIEKCDQDAEINRVLKVNKEKAIDVLGKPLYEINEDLWHDIVEENPMTNFLADALADVLKCDLSLINSGVLNGGIRKGAVSLKKLLEICPSPLNPTSFEVQGKHLKEALQNSLDTDYCYLDGKGPGFRGKYLGRLHVSRAFIEHDGRTITNVFINGEMLEEERWYTVAASDYLLRGTGYTSLSNNRNEKYNPEYLRDTLKEYLTKEDFVKGAFVDRWRKK</sequence>
<dbReference type="PROSITE" id="PS00785">
    <property type="entry name" value="5_NUCLEOTIDASE_1"/>
    <property type="match status" value="1"/>
</dbReference>
<reference evidence="5 6" key="1">
    <citation type="submission" date="2018-01" db="EMBL/GenBank/DDBJ databases">
        <title>Genome Sequencing and Assembly of Anaerobacter polyendosporus strain CT4.</title>
        <authorList>
            <person name="Tachaapaikoon C."/>
            <person name="Sutheeworapong S."/>
            <person name="Jenjaroenpun P."/>
            <person name="Wongsurawat T."/>
            <person name="Nookeaw I."/>
            <person name="Cheawchanlertfa P."/>
            <person name="Kosugi A."/>
            <person name="Cheevadhanarak S."/>
            <person name="Ratanakhanokchai K."/>
        </authorList>
    </citation>
    <scope>NUCLEOTIDE SEQUENCE [LARGE SCALE GENOMIC DNA]</scope>
    <source>
        <strain evidence="5 6">CT4</strain>
    </source>
</reference>
<dbReference type="PANTHER" id="PTHR11575:SF24">
    <property type="entry name" value="5'-NUCLEOTIDASE"/>
    <property type="match status" value="1"/>
</dbReference>
<keyword evidence="2" id="KW-0378">Hydrolase</keyword>
<feature type="domain" description="Calcineurin-like phosphoesterase" evidence="3">
    <location>
        <begin position="4"/>
        <end position="195"/>
    </location>
</feature>
<dbReference type="PRINTS" id="PR01607">
    <property type="entry name" value="APYRASEFAMLY"/>
</dbReference>
<dbReference type="KEGG" id="cmah:C1I91_18435"/>
<feature type="domain" description="5'-Nucleotidase C-terminal" evidence="4">
    <location>
        <begin position="277"/>
        <end position="417"/>
    </location>
</feature>
<dbReference type="AlphaFoldDB" id="A0A410DWL0"/>
<dbReference type="InterPro" id="IPR036907">
    <property type="entry name" value="5'-Nucleotdase_C_sf"/>
</dbReference>